<dbReference type="AlphaFoldDB" id="A0A4U2XYE7"/>
<evidence type="ECO:0000313" key="1">
    <source>
        <dbReference type="EMBL" id="TKI52926.1"/>
    </source>
</evidence>
<reference evidence="1 2" key="1">
    <citation type="submission" date="2019-04" db="EMBL/GenBank/DDBJ databases">
        <title>Whole genome sequencing of Brevibacillus sp. TGS2-1.</title>
        <authorList>
            <person name="Choi A."/>
        </authorList>
    </citation>
    <scope>NUCLEOTIDE SEQUENCE [LARGE SCALE GENOMIC DNA]</scope>
    <source>
        <strain evidence="1 2">TGS2-1</strain>
    </source>
</reference>
<dbReference type="EMBL" id="SZNK01000002">
    <property type="protein sequence ID" value="TKI52926.1"/>
    <property type="molecule type" value="Genomic_DNA"/>
</dbReference>
<dbReference type="Proteomes" id="UP000307841">
    <property type="component" value="Unassembled WGS sequence"/>
</dbReference>
<evidence type="ECO:0000313" key="2">
    <source>
        <dbReference type="Proteomes" id="UP000307841"/>
    </source>
</evidence>
<protein>
    <submittedName>
        <fullName evidence="1">Uncharacterized protein</fullName>
    </submittedName>
</protein>
<dbReference type="RefSeq" id="WP_137033703.1">
    <property type="nucleotide sequence ID" value="NZ_SZNK01000002.1"/>
</dbReference>
<sequence>MTPTQNIPKRKHMTQVVRMNAKTREVLQGIPLDYEFISIHNPTNNTIAIYEGQAAEPYQGAARIAVIQPYQANTFPIPNRSDFTLAFTDGGGSTTDIKEISVVFSVENLGINTMLGVAGGSTVTLTADAVGLARGTQLPTQLHTNGGLKVHVLNSEAADTNFYSGALSTTDEDLFITQGKTRLESVTLSNDDTTDKKATINVNGFPLLAIVPSKGSVVVDAPLVVPSGVAIKGKAESALVYVSISGKVIS</sequence>
<name>A0A4U2XYE7_9BACL</name>
<comment type="caution">
    <text evidence="1">The sequence shown here is derived from an EMBL/GenBank/DDBJ whole genome shotgun (WGS) entry which is preliminary data.</text>
</comment>
<proteinExistence type="predicted"/>
<gene>
    <name evidence="1" type="ORF">E8L90_29670</name>
</gene>
<organism evidence="1 2">
    <name type="scientific">Brevibacillus antibioticus</name>
    <dbReference type="NCBI Taxonomy" id="2570228"/>
    <lineage>
        <taxon>Bacteria</taxon>
        <taxon>Bacillati</taxon>
        <taxon>Bacillota</taxon>
        <taxon>Bacilli</taxon>
        <taxon>Bacillales</taxon>
        <taxon>Paenibacillaceae</taxon>
        <taxon>Brevibacillus</taxon>
    </lineage>
</organism>
<keyword evidence="2" id="KW-1185">Reference proteome</keyword>
<accession>A0A4U2XYE7</accession>